<keyword evidence="2" id="KW-1133">Transmembrane helix</keyword>
<reference evidence="3" key="1">
    <citation type="submission" date="2022-08" db="EMBL/GenBank/DDBJ databases">
        <authorList>
            <person name="Gutierrez-Valencia J."/>
        </authorList>
    </citation>
    <scope>NUCLEOTIDE SEQUENCE</scope>
</reference>
<evidence type="ECO:0000313" key="3">
    <source>
        <dbReference type="EMBL" id="CAI0421628.1"/>
    </source>
</evidence>
<dbReference type="AlphaFoldDB" id="A0AAV0KHP5"/>
<evidence type="ECO:0000256" key="2">
    <source>
        <dbReference type="SAM" id="Phobius"/>
    </source>
</evidence>
<keyword evidence="1" id="KW-0175">Coiled coil</keyword>
<sequence>MSSSSSRFVVNSNALFICGTGEGAILVIDAGTDLNHASYSSLTWKIVAAITANKLTGATIPRGTMVHRALEIFGTVIEGGDLDKLRDELFDSKLLVNRDGYQVKYWNKNGNGAGGFVIGGSEMAKLNNLFGWGKYGVKPAMTTVWNRYVARGAVMVDYVAAEERRKVTAAESEKQRKKLRESVLRAAEKEEIVGHYKRILEENKEVMWEKESVKELLREVIEEKNRVVEEQSRVIKEKEVEIRSLKAEKKKKKKIESENGTAGIGDSTFMNQCFLLFCFFLFFVSACVGLSVPLV</sequence>
<comment type="caution">
    <text evidence="3">The sequence shown here is derived from an EMBL/GenBank/DDBJ whole genome shotgun (WGS) entry which is preliminary data.</text>
</comment>
<proteinExistence type="predicted"/>
<evidence type="ECO:0000256" key="1">
    <source>
        <dbReference type="SAM" id="Coils"/>
    </source>
</evidence>
<keyword evidence="4" id="KW-1185">Reference proteome</keyword>
<accession>A0AAV0KHP5</accession>
<gene>
    <name evidence="3" type="ORF">LITE_LOCUS18837</name>
</gene>
<feature type="transmembrane region" description="Helical" evidence="2">
    <location>
        <begin position="274"/>
        <end position="294"/>
    </location>
</feature>
<keyword evidence="2" id="KW-0472">Membrane</keyword>
<organism evidence="3 4">
    <name type="scientific">Linum tenue</name>
    <dbReference type="NCBI Taxonomy" id="586396"/>
    <lineage>
        <taxon>Eukaryota</taxon>
        <taxon>Viridiplantae</taxon>
        <taxon>Streptophyta</taxon>
        <taxon>Embryophyta</taxon>
        <taxon>Tracheophyta</taxon>
        <taxon>Spermatophyta</taxon>
        <taxon>Magnoliopsida</taxon>
        <taxon>eudicotyledons</taxon>
        <taxon>Gunneridae</taxon>
        <taxon>Pentapetalae</taxon>
        <taxon>rosids</taxon>
        <taxon>fabids</taxon>
        <taxon>Malpighiales</taxon>
        <taxon>Linaceae</taxon>
        <taxon>Linum</taxon>
    </lineage>
</organism>
<protein>
    <submittedName>
        <fullName evidence="3">Uncharacterized protein</fullName>
    </submittedName>
</protein>
<dbReference type="Proteomes" id="UP001154282">
    <property type="component" value="Unassembled WGS sequence"/>
</dbReference>
<name>A0AAV0KHP5_9ROSI</name>
<dbReference type="EMBL" id="CAMGYJ010000005">
    <property type="protein sequence ID" value="CAI0421628.1"/>
    <property type="molecule type" value="Genomic_DNA"/>
</dbReference>
<evidence type="ECO:0000313" key="4">
    <source>
        <dbReference type="Proteomes" id="UP001154282"/>
    </source>
</evidence>
<feature type="coiled-coil region" evidence="1">
    <location>
        <begin position="160"/>
        <end position="255"/>
    </location>
</feature>
<keyword evidence="2" id="KW-0812">Transmembrane</keyword>